<gene>
    <name evidence="1" type="primary">odv-e26</name>
</gene>
<proteinExistence type="predicted"/>
<dbReference type="InterPro" id="IPR021286">
    <property type="entry name" value="Baculovirus_E26"/>
</dbReference>
<sequence>MEMLPPAYLKRAASAGAVRATFVKTVVTTTTVENRSEEQDLIAQVIAQLQKTRICFNKLSRLQRKRVRNMQKLLRKKNTIIANLTAQINNQQRVKHFAAVLCKNVVCTVSGSEKFVDRRVADLCAAGGERVFCGRRTDCARDRQRLAEALAASLRAGVVARASNKRFKILEADKVASAKLIVQQVLYDGLDGDACAH</sequence>
<organismHost>
    <name type="scientific">Antheraea pernyi</name>
    <name type="common">Chinese oak silk moth</name>
    <name type="synonym">Bombyx pernyi</name>
    <dbReference type="NCBI Taxonomy" id="7119"/>
</organismHost>
<keyword evidence="1" id="KW-0946">Virion</keyword>
<evidence type="ECO:0000313" key="1">
    <source>
        <dbReference type="EMBL" id="ABQ12362.1"/>
    </source>
</evidence>
<dbReference type="GO" id="GO:0019031">
    <property type="term" value="C:viral envelope"/>
    <property type="evidence" value="ECO:0007669"/>
    <property type="project" value="UniProtKB-KW"/>
</dbReference>
<accession>A8C6E3</accession>
<dbReference type="Pfam" id="PF11050">
    <property type="entry name" value="Viral_env_E26"/>
    <property type="match status" value="1"/>
</dbReference>
<keyword evidence="1" id="KW-0261">Viral envelope protein</keyword>
<reference evidence="1" key="1">
    <citation type="journal article" date="2007" name="Virology">
        <title>The genome sequence of the multinucleocapsid nucleopolyhedrovirus of the Chinese oak silkworm Antheraea pernyi.</title>
        <authorList>
            <person name="Fan Q."/>
            <person name="Li S."/>
            <person name="Wang L."/>
            <person name="Zhang B."/>
            <person name="Ye B."/>
            <person name="Zhao Z."/>
            <person name="Cui L."/>
        </authorList>
    </citation>
    <scope>NUCLEOTIDE SEQUENCE</scope>
    <source>
        <strain evidence="1">Liaoning</strain>
    </source>
</reference>
<name>A8C6E3_NPVAP</name>
<dbReference type="EMBL" id="EF207986">
    <property type="protein sequence ID" value="ABQ12362.1"/>
    <property type="molecule type" value="Genomic_DNA"/>
</dbReference>
<organism evidence="1">
    <name type="scientific">Antheraea pernyi nuclear polyhedrosis virus</name>
    <name type="common">ApNPV</name>
    <dbReference type="NCBI Taxonomy" id="161494"/>
    <lineage>
        <taxon>Viruses</taxon>
        <taxon>Viruses incertae sedis</taxon>
        <taxon>Naldaviricetes</taxon>
        <taxon>Lefavirales</taxon>
        <taxon>Baculoviridae</taxon>
        <taxon>Alphabaculovirus</taxon>
        <taxon>Alphabaculovirus anpernyi</taxon>
    </lineage>
</organism>
<protein>
    <submittedName>
        <fullName evidence="1">Occlusion-derived virus envelope protein E26</fullName>
    </submittedName>
</protein>